<dbReference type="SUPFAM" id="SSF55729">
    <property type="entry name" value="Acyl-CoA N-acyltransferases (Nat)"/>
    <property type="match status" value="1"/>
</dbReference>
<keyword evidence="7" id="KW-1185">Reference proteome</keyword>
<name>A0A1H1QIS1_9GAMM</name>
<proteinExistence type="predicted"/>
<evidence type="ECO:0000313" key="6">
    <source>
        <dbReference type="Proteomes" id="UP000243413"/>
    </source>
</evidence>
<dbReference type="Gene3D" id="3.40.630.30">
    <property type="match status" value="1"/>
</dbReference>
<keyword evidence="1 5" id="KW-0808">Transferase</keyword>
<dbReference type="STRING" id="472181.SAMN05216271_1454"/>
<dbReference type="PANTHER" id="PTHR43877">
    <property type="entry name" value="AMINOALKYLPHOSPHONATE N-ACETYLTRANSFERASE-RELATED-RELATED"/>
    <property type="match status" value="1"/>
</dbReference>
<dbReference type="EMBL" id="LT629763">
    <property type="protein sequence ID" value="SDS23203.1"/>
    <property type="molecule type" value="Genomic_DNA"/>
</dbReference>
<feature type="domain" description="N-acetyltransferase" evidence="3">
    <location>
        <begin position="5"/>
        <end position="153"/>
    </location>
</feature>
<gene>
    <name evidence="4" type="ORF">NBRC116187_12050</name>
    <name evidence="5" type="ORF">SAMN05216271_1454</name>
</gene>
<evidence type="ECO:0000259" key="3">
    <source>
        <dbReference type="PROSITE" id="PS51186"/>
    </source>
</evidence>
<dbReference type="Pfam" id="PF00583">
    <property type="entry name" value="Acetyltransf_1"/>
    <property type="match status" value="1"/>
</dbReference>
<evidence type="ECO:0000256" key="2">
    <source>
        <dbReference type="ARBA" id="ARBA00023315"/>
    </source>
</evidence>
<dbReference type="Proteomes" id="UP000243413">
    <property type="component" value="Chromosome I"/>
</dbReference>
<evidence type="ECO:0000256" key="1">
    <source>
        <dbReference type="ARBA" id="ARBA00022679"/>
    </source>
</evidence>
<dbReference type="CDD" id="cd04301">
    <property type="entry name" value="NAT_SF"/>
    <property type="match status" value="1"/>
</dbReference>
<sequence>MGNRMRIVQADVDRLDEVTPLFIKYREYYGQLPKPEASRRFLEARLVHEQAIILIAEDDDSGKALGFCQFIPSFSALTLSAAWVLKGIYVTEEARRQLVADKLINHAKDLARAAGVERMTVMTGEDNVAAQSLYRSLGFSNDHDFMYFALKLN</sequence>
<reference evidence="6" key="2">
    <citation type="submission" date="2016-10" db="EMBL/GenBank/DDBJ databases">
        <authorList>
            <person name="Varghese N."/>
            <person name="Submissions S."/>
        </authorList>
    </citation>
    <scope>NUCLEOTIDE SEQUENCE [LARGE SCALE GENOMIC DNA]</scope>
    <source>
        <strain evidence="6">JCM 14963</strain>
    </source>
</reference>
<accession>A0A1H1QIS1</accession>
<evidence type="ECO:0000313" key="4">
    <source>
        <dbReference type="EMBL" id="GAA6130845.1"/>
    </source>
</evidence>
<dbReference type="InterPro" id="IPR016181">
    <property type="entry name" value="Acyl_CoA_acyltransferase"/>
</dbReference>
<dbReference type="PANTHER" id="PTHR43877:SF2">
    <property type="entry name" value="AMINOALKYLPHOSPHONATE N-ACETYLTRANSFERASE-RELATED"/>
    <property type="match status" value="1"/>
</dbReference>
<evidence type="ECO:0000313" key="5">
    <source>
        <dbReference type="EMBL" id="SDS23203.1"/>
    </source>
</evidence>
<organism evidence="5 6">
    <name type="scientific">Halopseudomonas sabulinigri</name>
    <dbReference type="NCBI Taxonomy" id="472181"/>
    <lineage>
        <taxon>Bacteria</taxon>
        <taxon>Pseudomonadati</taxon>
        <taxon>Pseudomonadota</taxon>
        <taxon>Gammaproteobacteria</taxon>
        <taxon>Pseudomonadales</taxon>
        <taxon>Pseudomonadaceae</taxon>
        <taxon>Halopseudomonas</taxon>
    </lineage>
</organism>
<reference evidence="5" key="1">
    <citation type="submission" date="2016-10" db="EMBL/GenBank/DDBJ databases">
        <authorList>
            <person name="de Groot N.N."/>
        </authorList>
    </citation>
    <scope>NUCLEOTIDE SEQUENCE [LARGE SCALE GENOMIC DNA]</scope>
    <source>
        <strain evidence="5">JCM 14963</strain>
    </source>
</reference>
<dbReference type="Proteomes" id="UP001486808">
    <property type="component" value="Unassembled WGS sequence"/>
</dbReference>
<reference evidence="4 7" key="3">
    <citation type="submission" date="2024-04" db="EMBL/GenBank/DDBJ databases">
        <title>Draft genome sequence of Halopseudomonas sabulinigri NBRC 116187.</title>
        <authorList>
            <person name="Miyakawa T."/>
            <person name="Kusuya Y."/>
            <person name="Miura T."/>
        </authorList>
    </citation>
    <scope>NUCLEOTIDE SEQUENCE [LARGE SCALE GENOMIC DNA]</scope>
    <source>
        <strain evidence="4 7">4NH20-0042</strain>
    </source>
</reference>
<dbReference type="EMBL" id="BAABWD010000001">
    <property type="protein sequence ID" value="GAA6130845.1"/>
    <property type="molecule type" value="Genomic_DNA"/>
</dbReference>
<dbReference type="InterPro" id="IPR000182">
    <property type="entry name" value="GNAT_dom"/>
</dbReference>
<keyword evidence="2" id="KW-0012">Acyltransferase</keyword>
<dbReference type="InterPro" id="IPR050832">
    <property type="entry name" value="Bact_Acetyltransf"/>
</dbReference>
<protein>
    <submittedName>
        <fullName evidence="5">Acetyltransferase (GNAT) family protein</fullName>
    </submittedName>
    <submittedName>
        <fullName evidence="4">GNAT family N-acetyltransferase</fullName>
    </submittedName>
</protein>
<evidence type="ECO:0000313" key="7">
    <source>
        <dbReference type="Proteomes" id="UP001486808"/>
    </source>
</evidence>
<dbReference type="PROSITE" id="PS51186">
    <property type="entry name" value="GNAT"/>
    <property type="match status" value="1"/>
</dbReference>
<dbReference type="GO" id="GO:0016747">
    <property type="term" value="F:acyltransferase activity, transferring groups other than amino-acyl groups"/>
    <property type="evidence" value="ECO:0007669"/>
    <property type="project" value="InterPro"/>
</dbReference>
<dbReference type="AlphaFoldDB" id="A0A1H1QIS1"/>